<evidence type="ECO:0000313" key="3">
    <source>
        <dbReference type="Proteomes" id="UP000464751"/>
    </source>
</evidence>
<dbReference type="RefSeq" id="WP_163075930.1">
    <property type="nucleotide sequence ID" value="NZ_CP048630.1"/>
</dbReference>
<sequence length="261" mass="28748">MTEIPVAAVTVPNDRLKQRSSERIEELKLSIGELGLLSPILVQSPGRGDRYRLIGGLHRFEAVRDLGWEVVPAVVLDIKGMKARLAEIDENLVRSGLSPLEWAEHFAERKVVYEALHPETKHGGDRRSTKFDNLATWSERFTASAAKQFGMSERSIVRAVERYKKIDPNVRVRIVGSALASRGTHLDALARLAPEIQSRVVDMILSGEDDAPRSVSQAAARLSGARAAGASDADVQLDALMKAWRRAGASARARFTEFLES</sequence>
<reference evidence="2 3" key="1">
    <citation type="submission" date="2020-02" db="EMBL/GenBank/DDBJ databases">
        <authorList>
            <person name="Li G."/>
        </authorList>
    </citation>
    <scope>NUCLEOTIDE SEQUENCE [LARGE SCALE GENOMIC DNA]</scope>
    <source>
        <strain evidence="2 3">DSM 102029</strain>
    </source>
</reference>
<proteinExistence type="predicted"/>
<dbReference type="GO" id="GO:0007059">
    <property type="term" value="P:chromosome segregation"/>
    <property type="evidence" value="ECO:0007669"/>
    <property type="project" value="TreeGrafter"/>
</dbReference>
<dbReference type="Gene3D" id="3.90.1530.10">
    <property type="entry name" value="Conserved hypothetical protein from pyrococcus furiosus pfu- 392566-001, ParB domain"/>
    <property type="match status" value="1"/>
</dbReference>
<dbReference type="Pfam" id="PF02195">
    <property type="entry name" value="ParB_N"/>
    <property type="match status" value="1"/>
</dbReference>
<dbReference type="SMART" id="SM00470">
    <property type="entry name" value="ParB"/>
    <property type="match status" value="1"/>
</dbReference>
<dbReference type="EMBL" id="CP048630">
    <property type="protein sequence ID" value="QIB34785.1"/>
    <property type="molecule type" value="Genomic_DNA"/>
</dbReference>
<feature type="domain" description="ParB-like N-terminal" evidence="1">
    <location>
        <begin position="2"/>
        <end position="92"/>
    </location>
</feature>
<dbReference type="InterPro" id="IPR003115">
    <property type="entry name" value="ParB_N"/>
</dbReference>
<dbReference type="Proteomes" id="UP000464751">
    <property type="component" value="Chromosome"/>
</dbReference>
<dbReference type="SUPFAM" id="SSF110849">
    <property type="entry name" value="ParB/Sulfiredoxin"/>
    <property type="match status" value="1"/>
</dbReference>
<organism evidence="2 3">
    <name type="scientific">Ancylobacter pratisalsi</name>
    <dbReference type="NCBI Taxonomy" id="1745854"/>
    <lineage>
        <taxon>Bacteria</taxon>
        <taxon>Pseudomonadati</taxon>
        <taxon>Pseudomonadota</taxon>
        <taxon>Alphaproteobacteria</taxon>
        <taxon>Hyphomicrobiales</taxon>
        <taxon>Xanthobacteraceae</taxon>
        <taxon>Ancylobacter</taxon>
    </lineage>
</organism>
<dbReference type="GO" id="GO:0005694">
    <property type="term" value="C:chromosome"/>
    <property type="evidence" value="ECO:0007669"/>
    <property type="project" value="TreeGrafter"/>
</dbReference>
<name>A0A6P1YNS0_9HYPH</name>
<keyword evidence="3" id="KW-1185">Reference proteome</keyword>
<dbReference type="PANTHER" id="PTHR33375">
    <property type="entry name" value="CHROMOSOME-PARTITIONING PROTEIN PARB-RELATED"/>
    <property type="match status" value="1"/>
</dbReference>
<dbReference type="PANTHER" id="PTHR33375:SF1">
    <property type="entry name" value="CHROMOSOME-PARTITIONING PROTEIN PARB-RELATED"/>
    <property type="match status" value="1"/>
</dbReference>
<dbReference type="AlphaFoldDB" id="A0A6P1YNS0"/>
<evidence type="ECO:0000313" key="2">
    <source>
        <dbReference type="EMBL" id="QIB34785.1"/>
    </source>
</evidence>
<gene>
    <name evidence="2" type="ORF">G3A50_14505</name>
</gene>
<evidence type="ECO:0000259" key="1">
    <source>
        <dbReference type="SMART" id="SM00470"/>
    </source>
</evidence>
<dbReference type="InterPro" id="IPR036086">
    <property type="entry name" value="ParB/Sulfiredoxin_sf"/>
</dbReference>
<dbReference type="InterPro" id="IPR050336">
    <property type="entry name" value="Chromosome_partition/occlusion"/>
</dbReference>
<dbReference type="KEGG" id="apra:G3A50_14505"/>
<accession>A0A6P1YNS0</accession>
<protein>
    <submittedName>
        <fullName evidence="2">ParB N-terminal domain-containing protein</fullName>
    </submittedName>
</protein>